<keyword evidence="6 7" id="KW-0472">Membrane</keyword>
<comment type="caution">
    <text evidence="10">The sequence shown here is derived from an EMBL/GenBank/DDBJ whole genome shotgun (WGS) entry which is preliminary data.</text>
</comment>
<dbReference type="PANTHER" id="PTHR30353">
    <property type="entry name" value="INNER MEMBRANE PROTEIN DEDA-RELATED"/>
    <property type="match status" value="1"/>
</dbReference>
<dbReference type="Pfam" id="PF09335">
    <property type="entry name" value="VTT_dom"/>
    <property type="match status" value="1"/>
</dbReference>
<evidence type="ECO:0000256" key="5">
    <source>
        <dbReference type="ARBA" id="ARBA00022989"/>
    </source>
</evidence>
<evidence type="ECO:0000256" key="8">
    <source>
        <dbReference type="SAM" id="MobiDB-lite"/>
    </source>
</evidence>
<name>A0AB38FBF3_RHOWR</name>
<feature type="region of interest" description="Disordered" evidence="8">
    <location>
        <begin position="267"/>
        <end position="287"/>
    </location>
</feature>
<evidence type="ECO:0000256" key="6">
    <source>
        <dbReference type="ARBA" id="ARBA00023136"/>
    </source>
</evidence>
<evidence type="ECO:0000313" key="10">
    <source>
        <dbReference type="EMBL" id="SPZ38946.1"/>
    </source>
</evidence>
<evidence type="ECO:0000313" key="11">
    <source>
        <dbReference type="Proteomes" id="UP000251211"/>
    </source>
</evidence>
<feature type="transmembrane region" description="Helical" evidence="7">
    <location>
        <begin position="69"/>
        <end position="87"/>
    </location>
</feature>
<feature type="compositionally biased region" description="Polar residues" evidence="8">
    <location>
        <begin position="278"/>
        <end position="287"/>
    </location>
</feature>
<evidence type="ECO:0000256" key="3">
    <source>
        <dbReference type="ARBA" id="ARBA00022475"/>
    </source>
</evidence>
<dbReference type="GO" id="GO:0005886">
    <property type="term" value="C:plasma membrane"/>
    <property type="evidence" value="ECO:0007669"/>
    <property type="project" value="UniProtKB-SubCell"/>
</dbReference>
<dbReference type="EMBL" id="UAUI01000008">
    <property type="protein sequence ID" value="SPZ38946.1"/>
    <property type="molecule type" value="Genomic_DNA"/>
</dbReference>
<sequence>MAIPVAYVSRWLSWHLDSTLPRPGGNTMTCSIPTVGEYAGTLRAVIVQAASDSVTNLALLPGFLDPVNLLNSFGTWVLVGLLLVVFIESGLLFPLLPGDSLLFTAGLIAASKSTEIEPFAPLWVLLVLIPIAAILGDQVGYFIGIKGGTALFKSDDARFFKKKYIDESHAFFEKHGPITIILARFVPIVRTFAPVVAGASRMKYSLFLTYNIVGGILWGAGVTLLGYLLGQIEFIRDNVDVIFLLIVFVSVLPIIVEVGKRILKSRQNDGAPAEDAQPVTTPTDPTS</sequence>
<dbReference type="InterPro" id="IPR032816">
    <property type="entry name" value="VTT_dom"/>
</dbReference>
<keyword evidence="4 7" id="KW-0812">Transmembrane</keyword>
<dbReference type="Proteomes" id="UP000251211">
    <property type="component" value="Unassembled WGS sequence"/>
</dbReference>
<reference evidence="10 11" key="1">
    <citation type="submission" date="2018-06" db="EMBL/GenBank/DDBJ databases">
        <authorList>
            <consortium name="Pathogen Informatics"/>
            <person name="Doyle S."/>
        </authorList>
    </citation>
    <scope>NUCLEOTIDE SEQUENCE [LARGE SCALE GENOMIC DNA]</scope>
    <source>
        <strain evidence="10 11">NCTC13229</strain>
    </source>
</reference>
<evidence type="ECO:0000256" key="4">
    <source>
        <dbReference type="ARBA" id="ARBA00022692"/>
    </source>
</evidence>
<dbReference type="AlphaFoldDB" id="A0AB38FBF3"/>
<feature type="transmembrane region" description="Helical" evidence="7">
    <location>
        <begin position="207"/>
        <end position="229"/>
    </location>
</feature>
<dbReference type="InterPro" id="IPR032818">
    <property type="entry name" value="DedA-like"/>
</dbReference>
<keyword evidence="5 7" id="KW-1133">Transmembrane helix</keyword>
<proteinExistence type="inferred from homology"/>
<evidence type="ECO:0000256" key="2">
    <source>
        <dbReference type="ARBA" id="ARBA00010792"/>
    </source>
</evidence>
<feature type="transmembrane region" description="Helical" evidence="7">
    <location>
        <begin position="241"/>
        <end position="259"/>
    </location>
</feature>
<evidence type="ECO:0000259" key="9">
    <source>
        <dbReference type="Pfam" id="PF09335"/>
    </source>
</evidence>
<evidence type="ECO:0000256" key="7">
    <source>
        <dbReference type="RuleBase" id="RU367016"/>
    </source>
</evidence>
<accession>A0AB38FBF3</accession>
<dbReference type="PANTHER" id="PTHR30353:SF0">
    <property type="entry name" value="TRANSMEMBRANE PROTEIN"/>
    <property type="match status" value="1"/>
</dbReference>
<comment type="similarity">
    <text evidence="2 7">Belongs to the DedA family.</text>
</comment>
<protein>
    <submittedName>
        <fullName evidence="10">Hypothetical membrane protein</fullName>
    </submittedName>
</protein>
<gene>
    <name evidence="10" type="primary">dedA_2</name>
    <name evidence="10" type="ORF">NCTC13229_02423</name>
</gene>
<evidence type="ECO:0000256" key="1">
    <source>
        <dbReference type="ARBA" id="ARBA00004651"/>
    </source>
</evidence>
<organism evidence="10 11">
    <name type="scientific">Rhodococcus wratislaviensis</name>
    <name type="common">Tsukamurella wratislaviensis</name>
    <dbReference type="NCBI Taxonomy" id="44752"/>
    <lineage>
        <taxon>Bacteria</taxon>
        <taxon>Bacillati</taxon>
        <taxon>Actinomycetota</taxon>
        <taxon>Actinomycetes</taxon>
        <taxon>Mycobacteriales</taxon>
        <taxon>Nocardiaceae</taxon>
        <taxon>Rhodococcus</taxon>
    </lineage>
</organism>
<comment type="subcellular location">
    <subcellularLocation>
        <location evidence="1 7">Cell membrane</location>
        <topology evidence="1 7">Multi-pass membrane protein</topology>
    </subcellularLocation>
</comment>
<keyword evidence="3 7" id="KW-1003">Cell membrane</keyword>
<feature type="transmembrane region" description="Helical" evidence="7">
    <location>
        <begin position="122"/>
        <end position="143"/>
    </location>
</feature>
<feature type="domain" description="VTT" evidence="9">
    <location>
        <begin position="96"/>
        <end position="227"/>
    </location>
</feature>